<reference evidence="3" key="2">
    <citation type="submission" date="2025-09" db="UniProtKB">
        <authorList>
            <consortium name="Ensembl"/>
        </authorList>
    </citation>
    <scope>IDENTIFICATION</scope>
</reference>
<dbReference type="Pfam" id="PF02493">
    <property type="entry name" value="MORN"/>
    <property type="match status" value="8"/>
</dbReference>
<dbReference type="PANTHER" id="PTHR23084:SF263">
    <property type="entry name" value="MORN REPEAT-CONTAINING PROTEIN 1"/>
    <property type="match status" value="1"/>
</dbReference>
<dbReference type="InterPro" id="IPR003409">
    <property type="entry name" value="MORN"/>
</dbReference>
<proteinExistence type="predicted"/>
<accession>A0A8C3SMM1</accession>
<dbReference type="Proteomes" id="UP000694403">
    <property type="component" value="Unplaced"/>
</dbReference>
<dbReference type="Ensembl" id="ENSCSRT00000017379.1">
    <property type="protein sequence ID" value="ENSCSRP00000016617.1"/>
    <property type="gene ID" value="ENSCSRG00000012275.1"/>
</dbReference>
<evidence type="ECO:0000256" key="2">
    <source>
        <dbReference type="SAM" id="MobiDB-lite"/>
    </source>
</evidence>
<evidence type="ECO:0000313" key="4">
    <source>
        <dbReference type="Proteomes" id="UP000694403"/>
    </source>
</evidence>
<evidence type="ECO:0000256" key="1">
    <source>
        <dbReference type="ARBA" id="ARBA00022737"/>
    </source>
</evidence>
<name>A0A8C3SMM1_CHESE</name>
<dbReference type="Gene3D" id="2.20.110.10">
    <property type="entry name" value="Histone H3 K4-specific methyltransferase SET7/9 N-terminal domain"/>
    <property type="match status" value="3"/>
</dbReference>
<dbReference type="AlphaFoldDB" id="A0A8C3SMM1"/>
<feature type="region of interest" description="Disordered" evidence="2">
    <location>
        <begin position="284"/>
        <end position="305"/>
    </location>
</feature>
<dbReference type="PANTHER" id="PTHR23084">
    <property type="entry name" value="PHOSPHATIDYLINOSITOL-4-PHOSPHATE 5-KINASE RELATED"/>
    <property type="match status" value="1"/>
</dbReference>
<dbReference type="SUPFAM" id="SSF82185">
    <property type="entry name" value="Histone H3 K4-specific methyltransferase SET7/9 N-terminal domain"/>
    <property type="match status" value="2"/>
</dbReference>
<sequence>HLVDGRFCPSGHGVCVWTMGERYGLYVYPNSFFQYEGEWKQGRKHGHGKLLFKDGSYYEGEFVDGEIMGNGLRYWASTGNTYSGQFVSGELHGNGVMQYKDGGKYEGEFSYGMRAGHGLLVDKDGQIYQGTFHNNKKHGGGKMTFKNGEKYEGDWILDQRQGHGVLHCADGTVYEGQWRNDVFNGQGTKIHCSGVIYDGLWINGYPAAQAKKIVILGPEVIDVIQGSAITLHVQLQNEEGEVSECKNMFTDIFCHIKIWELKAAVPVSGKSGFALADLPIPKGDIEPESRSDTLLGAGDAPSNEDASQRVQHGCVVFRNIMLAPPPAHYQPFMLLDELNKAAAGSRPPGSAVEPGGSRPLPRKSWCPRRLPRYVIMVHEVTMPPFLGQTLPPAFKLLRVLPEKTKSQDPYPAPSEVSGIFTIEYNGSWIEFLSLDHAHAVGV</sequence>
<evidence type="ECO:0000313" key="3">
    <source>
        <dbReference type="Ensembl" id="ENSCSRP00000016617.1"/>
    </source>
</evidence>
<reference evidence="3" key="1">
    <citation type="submission" date="2025-08" db="UniProtKB">
        <authorList>
            <consortium name="Ensembl"/>
        </authorList>
    </citation>
    <scope>IDENTIFICATION</scope>
</reference>
<feature type="region of interest" description="Disordered" evidence="2">
    <location>
        <begin position="343"/>
        <end position="363"/>
    </location>
</feature>
<keyword evidence="1" id="KW-0677">Repeat</keyword>
<keyword evidence="4" id="KW-1185">Reference proteome</keyword>
<dbReference type="SMART" id="SM00698">
    <property type="entry name" value="MORN"/>
    <property type="match status" value="7"/>
</dbReference>
<protein>
    <submittedName>
        <fullName evidence="3">MORN repeat containing 1</fullName>
    </submittedName>
</protein>
<organism evidence="3 4">
    <name type="scientific">Chelydra serpentina</name>
    <name type="common">Snapping turtle</name>
    <name type="synonym">Testudo serpentina</name>
    <dbReference type="NCBI Taxonomy" id="8475"/>
    <lineage>
        <taxon>Eukaryota</taxon>
        <taxon>Metazoa</taxon>
        <taxon>Chordata</taxon>
        <taxon>Craniata</taxon>
        <taxon>Vertebrata</taxon>
        <taxon>Euteleostomi</taxon>
        <taxon>Archelosauria</taxon>
        <taxon>Testudinata</taxon>
        <taxon>Testudines</taxon>
        <taxon>Cryptodira</taxon>
        <taxon>Durocryptodira</taxon>
        <taxon>Americhelydia</taxon>
        <taxon>Chelydroidea</taxon>
        <taxon>Chelydridae</taxon>
        <taxon>Chelydra</taxon>
    </lineage>
</organism>